<protein>
    <recommendedName>
        <fullName evidence="3">Kinesin light chain</fullName>
    </recommendedName>
</protein>
<dbReference type="InterPro" id="IPR019734">
    <property type="entry name" value="TPR_rpt"/>
</dbReference>
<dbReference type="InterPro" id="IPR011990">
    <property type="entry name" value="TPR-like_helical_dom_sf"/>
</dbReference>
<dbReference type="PANTHER" id="PTHR46082">
    <property type="entry name" value="ATP/GTP-BINDING PROTEIN-RELATED"/>
    <property type="match status" value="1"/>
</dbReference>
<dbReference type="SUPFAM" id="SSF52540">
    <property type="entry name" value="P-loop containing nucleoside triphosphate hydrolases"/>
    <property type="match status" value="1"/>
</dbReference>
<dbReference type="InterPro" id="IPR053137">
    <property type="entry name" value="NLR-like"/>
</dbReference>
<accession>A0ABR3SVC7</accession>
<dbReference type="Proteomes" id="UP001521116">
    <property type="component" value="Unassembled WGS sequence"/>
</dbReference>
<evidence type="ECO:0000313" key="1">
    <source>
        <dbReference type="EMBL" id="KAL1629894.1"/>
    </source>
</evidence>
<dbReference type="PANTHER" id="PTHR46082:SF6">
    <property type="entry name" value="AAA+ ATPASE DOMAIN-CONTAINING PROTEIN-RELATED"/>
    <property type="match status" value="1"/>
</dbReference>
<name>A0ABR3SVC7_9PEZI</name>
<dbReference type="SUPFAM" id="SSF48452">
    <property type="entry name" value="TPR-like"/>
    <property type="match status" value="3"/>
</dbReference>
<reference evidence="1 2" key="1">
    <citation type="submission" date="2024-02" db="EMBL/GenBank/DDBJ databases">
        <title>De novo assembly and annotation of 12 fungi associated with fruit tree decline syndrome in Ontario, Canada.</title>
        <authorList>
            <person name="Sulman M."/>
            <person name="Ellouze W."/>
            <person name="Ilyukhin E."/>
        </authorList>
    </citation>
    <scope>NUCLEOTIDE SEQUENCE [LARGE SCALE GENOMIC DNA]</scope>
    <source>
        <strain evidence="1 2">M1-105</strain>
    </source>
</reference>
<dbReference type="EMBL" id="JAJVDC020000050">
    <property type="protein sequence ID" value="KAL1629894.1"/>
    <property type="molecule type" value="Genomic_DNA"/>
</dbReference>
<dbReference type="InterPro" id="IPR027417">
    <property type="entry name" value="P-loop_NTPase"/>
</dbReference>
<sequence length="1220" mass="138108">MAEAPVSSNDGSVSRRNATVYRVTGLPTEHPDDTLESKLSSTIRGELTGEELEFKVVDIVPSCYDPEQQKVALVEFRGRVPAFLSELEENPLVDWQVEMDETDISFDRHFFGFTQLYTPAPGEPITADIIAITGLDGHAYGSWVGKGNLRRMWLRDFLRKDLPSCRTMIYGYNSKLSTHGIDTIMDYGRGMIEELKKVRNTEECLVKAVQTNEDDHPTIASLHNATYGMLLFGIPHKGLVVDDIQQMLSGQDNHPRSTLLEQISSKSDLLAYQLHDFKNLIRDRKVVSFYETGQTRRLEFEPQRRRWRRTGNFITMVDTKSALLQLPDHVEDKIPLNADHSMMVKFNGKNDQGPCSMIPFARDESFVGREDAIADIGKRNKKGASKNHSRVALIGLGGVGKSQIAIEYAYRAREAAPQTWVFWAHASTSTRFEQAYREIATKCGIPGHDDPKADILRLVFNWLCDDSNGQWLMILDSADDDRIFRSSAMTSDTAQASIKNIIEVKPMNDEDALALLRSRVTLDESSEDEARALVQALEGIPLAITHAAAYIELNAPRTTVSTYLDQFRENEQNQAHLLSSDKVDDLRRDPSIPHAVITTWQISFNQIRETVPAAADLLSLMAMFDNQGIPELLLYEERNPIQFNDVVEPLTSFSLVWPQPQAQAQSFGMHSLVQLSTVKWLEQNEKLGTWQEKSLEIVAAKFPNGKYESWPLCQLLFPHVTKVLSYNPNDQNRTLDWGNIAHMAGYYKLNMGSYEAAEELFMQVIETSSRVLGQEHPDTLTSTANLASTYQNQGRWKEAEELEVQVIETRKRILGQEHPDTLTSTANLASTYRNQGRWKEAEELEVQVMETRKRILGQEHPDTLTSTANLASTYRNQGRWKEAEELEVQVMETSLRILGQEHPDTLTSTANLASTFWNQGRWKEAEELEVQVMETSLRVLGQEHPDTLTSTANLASTFWNQGRWKEAEELEVQVMETSLRVLGQEHPDTLTSTANLASTYQNQGRWKEAEELEVQVMETSSRVLGQEHPSTLTSMANLASTYRNQGRWKEAEELEVQVMETSLRVLGQEHPDTLTSTANLASTYRNQGRWKEAEELEVQVMETSLRVLGQEHPSTLTSTANLASTYQNQGRWKEAEELFMQVIETSSRVLGQEHPSTLTSMANLASTYRNQGRWKEAEELFIQVIETRKRVLGQEHPDTLTSIANLVCTLKSQGKNVEAI</sequence>
<dbReference type="SMART" id="SM00028">
    <property type="entry name" value="TPR"/>
    <property type="match status" value="2"/>
</dbReference>
<gene>
    <name evidence="1" type="ORF">SLS56_005164</name>
</gene>
<comment type="caution">
    <text evidence="1">The sequence shown here is derived from an EMBL/GenBank/DDBJ whole genome shotgun (WGS) entry which is preliminary data.</text>
</comment>
<evidence type="ECO:0008006" key="3">
    <source>
        <dbReference type="Google" id="ProtNLM"/>
    </source>
</evidence>
<keyword evidence="2" id="KW-1185">Reference proteome</keyword>
<evidence type="ECO:0000313" key="2">
    <source>
        <dbReference type="Proteomes" id="UP001521116"/>
    </source>
</evidence>
<proteinExistence type="predicted"/>
<dbReference type="Gene3D" id="3.40.50.300">
    <property type="entry name" value="P-loop containing nucleotide triphosphate hydrolases"/>
    <property type="match status" value="1"/>
</dbReference>
<dbReference type="PRINTS" id="PR00381">
    <property type="entry name" value="KINESINLIGHT"/>
</dbReference>
<dbReference type="Gene3D" id="1.25.40.10">
    <property type="entry name" value="Tetratricopeptide repeat domain"/>
    <property type="match status" value="3"/>
</dbReference>
<dbReference type="Pfam" id="PF13374">
    <property type="entry name" value="TPR_10"/>
    <property type="match status" value="5"/>
</dbReference>
<dbReference type="Pfam" id="PF13424">
    <property type="entry name" value="TPR_12"/>
    <property type="match status" value="3"/>
</dbReference>
<organism evidence="1 2">
    <name type="scientific">Neofusicoccum ribis</name>
    <dbReference type="NCBI Taxonomy" id="45134"/>
    <lineage>
        <taxon>Eukaryota</taxon>
        <taxon>Fungi</taxon>
        <taxon>Dikarya</taxon>
        <taxon>Ascomycota</taxon>
        <taxon>Pezizomycotina</taxon>
        <taxon>Dothideomycetes</taxon>
        <taxon>Dothideomycetes incertae sedis</taxon>
        <taxon>Botryosphaeriales</taxon>
        <taxon>Botryosphaeriaceae</taxon>
        <taxon>Neofusicoccum</taxon>
    </lineage>
</organism>